<dbReference type="InterPro" id="IPR011051">
    <property type="entry name" value="RmlC_Cupin_sf"/>
</dbReference>
<dbReference type="Pfam" id="PF07883">
    <property type="entry name" value="Cupin_2"/>
    <property type="match status" value="1"/>
</dbReference>
<reference evidence="2" key="1">
    <citation type="submission" date="2023-03" db="EMBL/GenBank/DDBJ databases">
        <title>Massive genome expansion in bonnet fungi (Mycena s.s.) driven by repeated elements and novel gene families across ecological guilds.</title>
        <authorList>
            <consortium name="Lawrence Berkeley National Laboratory"/>
            <person name="Harder C.B."/>
            <person name="Miyauchi S."/>
            <person name="Viragh M."/>
            <person name="Kuo A."/>
            <person name="Thoen E."/>
            <person name="Andreopoulos B."/>
            <person name="Lu D."/>
            <person name="Skrede I."/>
            <person name="Drula E."/>
            <person name="Henrissat B."/>
            <person name="Morin E."/>
            <person name="Kohler A."/>
            <person name="Barry K."/>
            <person name="LaButti K."/>
            <person name="Morin E."/>
            <person name="Salamov A."/>
            <person name="Lipzen A."/>
            <person name="Mereny Z."/>
            <person name="Hegedus B."/>
            <person name="Baldrian P."/>
            <person name="Stursova M."/>
            <person name="Weitz H."/>
            <person name="Taylor A."/>
            <person name="Grigoriev I.V."/>
            <person name="Nagy L.G."/>
            <person name="Martin F."/>
            <person name="Kauserud H."/>
        </authorList>
    </citation>
    <scope>NUCLEOTIDE SEQUENCE</scope>
    <source>
        <strain evidence="2">CBHHK182m</strain>
    </source>
</reference>
<dbReference type="EMBL" id="JARKIB010000013">
    <property type="protein sequence ID" value="KAJ7773403.1"/>
    <property type="molecule type" value="Genomic_DNA"/>
</dbReference>
<evidence type="ECO:0000313" key="3">
    <source>
        <dbReference type="Proteomes" id="UP001215598"/>
    </source>
</evidence>
<accession>A0AAD7JWS9</accession>
<keyword evidence="3" id="KW-1185">Reference proteome</keyword>
<dbReference type="InterPro" id="IPR014710">
    <property type="entry name" value="RmlC-like_jellyroll"/>
</dbReference>
<dbReference type="SUPFAM" id="SSF51182">
    <property type="entry name" value="RmlC-like cupins"/>
    <property type="match status" value="1"/>
</dbReference>
<sequence length="160" mass="17123">MASSSVLRAAAIQSLLKPRAHPLDASRVRLTASLGDQVGLTKLGIHKTALEPHMQSTVEHFHDVDDEWFYILRGGGTLLCAGEGEDTAVGEGDFVGFAAGARKPHAFKAGPEGMEYLTGGSREPVDVCHYPLIEKTLVVNRTPGAGEVLVDDKTTRKISM</sequence>
<protein>
    <recommendedName>
        <fullName evidence="1">Cupin type-2 domain-containing protein</fullName>
    </recommendedName>
</protein>
<gene>
    <name evidence="2" type="ORF">B0H16DRAFT_1512235</name>
</gene>
<dbReference type="InterPro" id="IPR013096">
    <property type="entry name" value="Cupin_2"/>
</dbReference>
<dbReference type="Gene3D" id="2.60.120.10">
    <property type="entry name" value="Jelly Rolls"/>
    <property type="match status" value="1"/>
</dbReference>
<name>A0AAD7JWS9_9AGAR</name>
<dbReference type="Proteomes" id="UP001215598">
    <property type="component" value="Unassembled WGS sequence"/>
</dbReference>
<dbReference type="AlphaFoldDB" id="A0AAD7JWS9"/>
<proteinExistence type="predicted"/>
<evidence type="ECO:0000313" key="2">
    <source>
        <dbReference type="EMBL" id="KAJ7773403.1"/>
    </source>
</evidence>
<organism evidence="2 3">
    <name type="scientific">Mycena metata</name>
    <dbReference type="NCBI Taxonomy" id="1033252"/>
    <lineage>
        <taxon>Eukaryota</taxon>
        <taxon>Fungi</taxon>
        <taxon>Dikarya</taxon>
        <taxon>Basidiomycota</taxon>
        <taxon>Agaricomycotina</taxon>
        <taxon>Agaricomycetes</taxon>
        <taxon>Agaricomycetidae</taxon>
        <taxon>Agaricales</taxon>
        <taxon>Marasmiineae</taxon>
        <taxon>Mycenaceae</taxon>
        <taxon>Mycena</taxon>
    </lineage>
</organism>
<feature type="domain" description="Cupin type-2" evidence="1">
    <location>
        <begin position="50"/>
        <end position="112"/>
    </location>
</feature>
<evidence type="ECO:0000259" key="1">
    <source>
        <dbReference type="Pfam" id="PF07883"/>
    </source>
</evidence>
<dbReference type="CDD" id="cd02224">
    <property type="entry name" value="cupin_SPO2919-like"/>
    <property type="match status" value="1"/>
</dbReference>
<comment type="caution">
    <text evidence="2">The sequence shown here is derived from an EMBL/GenBank/DDBJ whole genome shotgun (WGS) entry which is preliminary data.</text>
</comment>